<evidence type="ECO:0000313" key="1">
    <source>
        <dbReference type="EMBL" id="MFC3052467.1"/>
    </source>
</evidence>
<accession>A0ABV7D752</accession>
<dbReference type="RefSeq" id="WP_194213870.1">
    <property type="nucleotide sequence ID" value="NZ_CP061205.1"/>
</dbReference>
<reference evidence="2" key="1">
    <citation type="journal article" date="2019" name="Int. J. Syst. Evol. Microbiol.">
        <title>The Global Catalogue of Microorganisms (GCM) 10K type strain sequencing project: providing services to taxonomists for standard genome sequencing and annotation.</title>
        <authorList>
            <consortium name="The Broad Institute Genomics Platform"/>
            <consortium name="The Broad Institute Genome Sequencing Center for Infectious Disease"/>
            <person name="Wu L."/>
            <person name="Ma J."/>
        </authorList>
    </citation>
    <scope>NUCLEOTIDE SEQUENCE [LARGE SCALE GENOMIC DNA]</scope>
    <source>
        <strain evidence="2">KCTC 62164</strain>
    </source>
</reference>
<dbReference type="EMBL" id="JBHRSL010000010">
    <property type="protein sequence ID" value="MFC3052467.1"/>
    <property type="molecule type" value="Genomic_DNA"/>
</dbReference>
<protein>
    <submittedName>
        <fullName evidence="1">DUF2849 domain-containing protein</fullName>
    </submittedName>
</protein>
<dbReference type="Proteomes" id="UP001595444">
    <property type="component" value="Unassembled WGS sequence"/>
</dbReference>
<sequence length="107" mass="11445">MAKKITGPQMIIANRLDDGRAVFFTRNGGWSPETDEAAYADDDGIEALLAEATKSADKNIVLSVEAIGAVLNGDKAYPAHIKHAMQAKGPSVRADLGYQVSLDWEAN</sequence>
<dbReference type="Pfam" id="PF11011">
    <property type="entry name" value="DUF2849"/>
    <property type="match status" value="1"/>
</dbReference>
<proteinExistence type="predicted"/>
<organism evidence="1 2">
    <name type="scientific">Kordiimonas pumila</name>
    <dbReference type="NCBI Taxonomy" id="2161677"/>
    <lineage>
        <taxon>Bacteria</taxon>
        <taxon>Pseudomonadati</taxon>
        <taxon>Pseudomonadota</taxon>
        <taxon>Alphaproteobacteria</taxon>
        <taxon>Kordiimonadales</taxon>
        <taxon>Kordiimonadaceae</taxon>
        <taxon>Kordiimonas</taxon>
    </lineage>
</organism>
<evidence type="ECO:0000313" key="2">
    <source>
        <dbReference type="Proteomes" id="UP001595444"/>
    </source>
</evidence>
<dbReference type="InterPro" id="IPR021270">
    <property type="entry name" value="DUF2849"/>
</dbReference>
<comment type="caution">
    <text evidence="1">The sequence shown here is derived from an EMBL/GenBank/DDBJ whole genome shotgun (WGS) entry which is preliminary data.</text>
</comment>
<gene>
    <name evidence="1" type="ORF">ACFOKA_11195</name>
</gene>
<name>A0ABV7D752_9PROT</name>
<keyword evidence="2" id="KW-1185">Reference proteome</keyword>